<accession>A0AAE1FM03</accession>
<comment type="caution">
    <text evidence="1">The sequence shown here is derived from an EMBL/GenBank/DDBJ whole genome shotgun (WGS) entry which is preliminary data.</text>
</comment>
<evidence type="ECO:0000313" key="1">
    <source>
        <dbReference type="EMBL" id="KAK3874383.1"/>
    </source>
</evidence>
<protein>
    <recommendedName>
        <fullName evidence="3">Wsv332-like protein</fullName>
    </recommendedName>
</protein>
<keyword evidence="2" id="KW-1185">Reference proteome</keyword>
<evidence type="ECO:0008006" key="3">
    <source>
        <dbReference type="Google" id="ProtNLM"/>
    </source>
</evidence>
<organism evidence="1 2">
    <name type="scientific">Petrolisthes cinctipes</name>
    <name type="common">Flat porcelain crab</name>
    <dbReference type="NCBI Taxonomy" id="88211"/>
    <lineage>
        <taxon>Eukaryota</taxon>
        <taxon>Metazoa</taxon>
        <taxon>Ecdysozoa</taxon>
        <taxon>Arthropoda</taxon>
        <taxon>Crustacea</taxon>
        <taxon>Multicrustacea</taxon>
        <taxon>Malacostraca</taxon>
        <taxon>Eumalacostraca</taxon>
        <taxon>Eucarida</taxon>
        <taxon>Decapoda</taxon>
        <taxon>Pleocyemata</taxon>
        <taxon>Anomura</taxon>
        <taxon>Galatheoidea</taxon>
        <taxon>Porcellanidae</taxon>
        <taxon>Petrolisthes</taxon>
    </lineage>
</organism>
<dbReference type="AlphaFoldDB" id="A0AAE1FM03"/>
<evidence type="ECO:0000313" key="2">
    <source>
        <dbReference type="Proteomes" id="UP001286313"/>
    </source>
</evidence>
<dbReference type="Proteomes" id="UP001286313">
    <property type="component" value="Unassembled WGS sequence"/>
</dbReference>
<reference evidence="1" key="1">
    <citation type="submission" date="2023-10" db="EMBL/GenBank/DDBJ databases">
        <title>Genome assemblies of two species of porcelain crab, Petrolisthes cinctipes and Petrolisthes manimaculis (Anomura: Porcellanidae).</title>
        <authorList>
            <person name="Angst P."/>
        </authorList>
    </citation>
    <scope>NUCLEOTIDE SEQUENCE</scope>
    <source>
        <strain evidence="1">PB745_01</strain>
        <tissue evidence="1">Gill</tissue>
    </source>
</reference>
<gene>
    <name evidence="1" type="ORF">Pcinc_020678</name>
</gene>
<name>A0AAE1FM03_PETCI</name>
<proteinExistence type="predicted"/>
<sequence>MSGDSILDETGMCVVDIDQIKRKLASMDQDELNAVNEISVPFLYGISQLAHNHNLQDARAVCVDLTKLILNTILNTENRVDIFKTFRDDPHQATRDGAGSSSSDRICNTVLESIAAGAFNPSNILSFFGTHVGFKDMDQCIERIPDTLRNTNPLYLEEVVWLKCCANEECSCQVLSRLSDIEEMDPGQVLPAFLLCMNHDRAYGEISGYEEIHTTLRGVAAMTEKEGRYYVRFPLGRVLRFCLGGGTLESIAAMTLEDRAFAAMVYAFLFFSRYTNVHMSGDLINRLIYTVSIKFILKSAETLFCEHENSSRVSDKGMFIIYSTGYLTTVIMSGPFAVERACEELKKEFFAGPLLTLVHNRWREDCDQEEVKKAAQVIRNKICVMSGKSKYVNGRMPGGGECTLGSSRSVRNREHYLPYGQYRISRGPNGTVTSVKPDNASMLGMTKQHSRGNNLPCNVFAVLPELHPLTNLGVGAKGDQAIFERAFFGKKACEDSSGRLLGFITCMLDKVFVMNFRNAFSGDNAKVKEQVNMAIAQAVTDCLFDRTRVVNGDIISGTYHLPASGEIDSNHMTRISSVDVGGSSVFMSWRRPNVSSPNISALGASQLELTLSRDAQWAPVLTRLYFFIERISAQITHRMVTSIYGPESILTDEQRESVTTNKNVLIKALNDAIRVVKSEWTRGGSDNDVDLQFQQCQEKITKAGTKRGHELISSVSGFDAHPNLSGVRANISDDLFTCLRSISMERDNNPSVIIGYTPFLISYARDLEDFVTTVSVNPACLSM</sequence>
<dbReference type="EMBL" id="JAWQEG010002105">
    <property type="protein sequence ID" value="KAK3874383.1"/>
    <property type="molecule type" value="Genomic_DNA"/>
</dbReference>